<evidence type="ECO:0000313" key="1">
    <source>
        <dbReference type="EMBL" id="OGM89413.1"/>
    </source>
</evidence>
<sequence length="109" mass="12730">MKAVFGFVGVLVVVLGLSWIFQGNDFFMHKVFTPRQEAVRREVFEQSKAYNQGMIQELQNMQFEYIKAAPEHQTALASIILHRAADYDENRLPSDLRVFIQQLRRNQGR</sequence>
<dbReference type="AlphaFoldDB" id="A0A1F8DLB0"/>
<dbReference type="EMBL" id="MGIN01000023">
    <property type="protein sequence ID" value="OGM89413.1"/>
    <property type="molecule type" value="Genomic_DNA"/>
</dbReference>
<comment type="caution">
    <text evidence="1">The sequence shown here is derived from an EMBL/GenBank/DDBJ whole genome shotgun (WGS) entry which is preliminary data.</text>
</comment>
<name>A0A1F8DLB0_9BACT</name>
<evidence type="ECO:0000313" key="2">
    <source>
        <dbReference type="Proteomes" id="UP000178303"/>
    </source>
</evidence>
<accession>A0A1F8DLB0</accession>
<protein>
    <submittedName>
        <fullName evidence="1">Uncharacterized protein</fullName>
    </submittedName>
</protein>
<gene>
    <name evidence="1" type="ORF">A2108_01610</name>
</gene>
<dbReference type="Proteomes" id="UP000178303">
    <property type="component" value="Unassembled WGS sequence"/>
</dbReference>
<organism evidence="1 2">
    <name type="scientific">Candidatus Wolfebacteria bacterium GWA1_42_9</name>
    <dbReference type="NCBI Taxonomy" id="1802553"/>
    <lineage>
        <taxon>Bacteria</taxon>
        <taxon>Candidatus Wolfeibacteriota</taxon>
    </lineage>
</organism>
<proteinExistence type="predicted"/>
<reference evidence="1 2" key="1">
    <citation type="journal article" date="2016" name="Nat. Commun.">
        <title>Thousands of microbial genomes shed light on interconnected biogeochemical processes in an aquifer system.</title>
        <authorList>
            <person name="Anantharaman K."/>
            <person name="Brown C.T."/>
            <person name="Hug L.A."/>
            <person name="Sharon I."/>
            <person name="Castelle C.J."/>
            <person name="Probst A.J."/>
            <person name="Thomas B.C."/>
            <person name="Singh A."/>
            <person name="Wilkins M.J."/>
            <person name="Karaoz U."/>
            <person name="Brodie E.L."/>
            <person name="Williams K.H."/>
            <person name="Hubbard S.S."/>
            <person name="Banfield J.F."/>
        </authorList>
    </citation>
    <scope>NUCLEOTIDE SEQUENCE [LARGE SCALE GENOMIC DNA]</scope>
</reference>